<dbReference type="PANTHER" id="PTHR40074:SF2">
    <property type="entry name" value="O-ACETYLTRANSFERASE WECH"/>
    <property type="match status" value="1"/>
</dbReference>
<reference evidence="9 10" key="1">
    <citation type="submission" date="2024-09" db="EMBL/GenBank/DDBJ databases">
        <authorList>
            <person name="Sun Q."/>
            <person name="Mori K."/>
        </authorList>
    </citation>
    <scope>NUCLEOTIDE SEQUENCE [LARGE SCALE GENOMIC DNA]</scope>
    <source>
        <strain evidence="9 10">CGMCC 1.9126</strain>
    </source>
</reference>
<dbReference type="Proteomes" id="UP001589738">
    <property type="component" value="Unassembled WGS sequence"/>
</dbReference>
<dbReference type="EMBL" id="JBHLUU010000127">
    <property type="protein sequence ID" value="MFC0478201.1"/>
    <property type="molecule type" value="Genomic_DNA"/>
</dbReference>
<evidence type="ECO:0000313" key="10">
    <source>
        <dbReference type="Proteomes" id="UP001589738"/>
    </source>
</evidence>
<comment type="subcellular location">
    <subcellularLocation>
        <location evidence="1">Cell membrane</location>
        <topology evidence="1">Multi-pass membrane protein</topology>
    </subcellularLocation>
</comment>
<evidence type="ECO:0000256" key="5">
    <source>
        <dbReference type="ARBA" id="ARBA00022989"/>
    </source>
</evidence>
<evidence type="ECO:0000256" key="6">
    <source>
        <dbReference type="ARBA" id="ARBA00023136"/>
    </source>
</evidence>
<keyword evidence="4 7" id="KW-0812">Transmembrane</keyword>
<name>A0ABV6L1G0_9BACI</name>
<gene>
    <name evidence="9" type="ORF">ACFFHF_23720</name>
</gene>
<dbReference type="GO" id="GO:0016746">
    <property type="term" value="F:acyltransferase activity"/>
    <property type="evidence" value="ECO:0007669"/>
    <property type="project" value="UniProtKB-KW"/>
</dbReference>
<feature type="transmembrane region" description="Helical" evidence="7">
    <location>
        <begin position="158"/>
        <end position="177"/>
    </location>
</feature>
<evidence type="ECO:0000259" key="8">
    <source>
        <dbReference type="Pfam" id="PF01757"/>
    </source>
</evidence>
<evidence type="ECO:0000256" key="2">
    <source>
        <dbReference type="ARBA" id="ARBA00007400"/>
    </source>
</evidence>
<evidence type="ECO:0000256" key="1">
    <source>
        <dbReference type="ARBA" id="ARBA00004651"/>
    </source>
</evidence>
<feature type="transmembrane region" description="Helical" evidence="7">
    <location>
        <begin position="83"/>
        <end position="101"/>
    </location>
</feature>
<feature type="transmembrane region" description="Helical" evidence="7">
    <location>
        <begin position="130"/>
        <end position="151"/>
    </location>
</feature>
<dbReference type="Pfam" id="PF01757">
    <property type="entry name" value="Acyl_transf_3"/>
    <property type="match status" value="1"/>
</dbReference>
<feature type="transmembrane region" description="Helical" evidence="7">
    <location>
        <begin position="52"/>
        <end position="71"/>
    </location>
</feature>
<keyword evidence="9" id="KW-0012">Acyltransferase</keyword>
<dbReference type="RefSeq" id="WP_377059191.1">
    <property type="nucleotide sequence ID" value="NZ_JBHLUU010000127.1"/>
</dbReference>
<evidence type="ECO:0000256" key="3">
    <source>
        <dbReference type="ARBA" id="ARBA00022475"/>
    </source>
</evidence>
<keyword evidence="5 7" id="KW-1133">Transmembrane helix</keyword>
<evidence type="ECO:0000256" key="7">
    <source>
        <dbReference type="SAM" id="Phobius"/>
    </source>
</evidence>
<feature type="transmembrane region" description="Helical" evidence="7">
    <location>
        <begin position="298"/>
        <end position="315"/>
    </location>
</feature>
<evidence type="ECO:0000313" key="9">
    <source>
        <dbReference type="EMBL" id="MFC0478201.1"/>
    </source>
</evidence>
<feature type="transmembrane region" description="Helical" evidence="7">
    <location>
        <begin position="189"/>
        <end position="209"/>
    </location>
</feature>
<sequence length="388" mass="45865">MKKTHVYEVDFMRTFIMLGVLSVHTMTIFNQQFDDWTIPFLSMSAFHSSMKVTRLAFMFITGFVLFLTYYHKDLQLFTFWKKRLSLIAIPYVFWNIVYLIFRGTYSIDFNGSISAFLVELMNSLLQGDEFYIYFVLVSFQFYLVFPFLLALLKRYEKWHLQLFVGSVIFQVLLTTFYKLGIPHLDTSNWPYLLSHYGVFVLSYQCWFVAGGMVACHYEKICTFLEQHKKTILFLLFTGVVIMWAYYLFNRVILLESDKRAQSPQQPIFLPYSLLVIALLMIYGRKWASVRNDPKWEKFSQFIMFASSCSFGMFLVQPFPLFMIKQMVPLFSEAKWMYVIVLPASIVFVYATSMILSYMLNKTPIVSYVVGKKSKLPRWPKIVKAREQL</sequence>
<feature type="transmembrane region" description="Helical" evidence="7">
    <location>
        <begin position="335"/>
        <end position="359"/>
    </location>
</feature>
<keyword evidence="10" id="KW-1185">Reference proteome</keyword>
<feature type="transmembrane region" description="Helical" evidence="7">
    <location>
        <begin position="12"/>
        <end position="32"/>
    </location>
</feature>
<dbReference type="PANTHER" id="PTHR40074">
    <property type="entry name" value="O-ACETYLTRANSFERASE WECH"/>
    <property type="match status" value="1"/>
</dbReference>
<feature type="transmembrane region" description="Helical" evidence="7">
    <location>
        <begin position="230"/>
        <end position="248"/>
    </location>
</feature>
<organism evidence="9 10">
    <name type="scientific">Robertmurraya beringensis</name>
    <dbReference type="NCBI Taxonomy" id="641660"/>
    <lineage>
        <taxon>Bacteria</taxon>
        <taxon>Bacillati</taxon>
        <taxon>Bacillota</taxon>
        <taxon>Bacilli</taxon>
        <taxon>Bacillales</taxon>
        <taxon>Bacillaceae</taxon>
        <taxon>Robertmurraya</taxon>
    </lineage>
</organism>
<feature type="transmembrane region" description="Helical" evidence="7">
    <location>
        <begin position="268"/>
        <end position="286"/>
    </location>
</feature>
<keyword evidence="9" id="KW-0808">Transferase</keyword>
<keyword evidence="6 7" id="KW-0472">Membrane</keyword>
<dbReference type="InterPro" id="IPR002656">
    <property type="entry name" value="Acyl_transf_3_dom"/>
</dbReference>
<accession>A0ABV6L1G0</accession>
<keyword evidence="3" id="KW-1003">Cell membrane</keyword>
<evidence type="ECO:0000256" key="4">
    <source>
        <dbReference type="ARBA" id="ARBA00022692"/>
    </source>
</evidence>
<proteinExistence type="inferred from homology"/>
<comment type="caution">
    <text evidence="9">The sequence shown here is derived from an EMBL/GenBank/DDBJ whole genome shotgun (WGS) entry which is preliminary data.</text>
</comment>
<comment type="similarity">
    <text evidence="2">Belongs to the acyltransferase 3 family.</text>
</comment>
<protein>
    <submittedName>
        <fullName evidence="9">Acyltransferase</fullName>
    </submittedName>
</protein>
<feature type="domain" description="Acyltransferase 3" evidence="8">
    <location>
        <begin position="7"/>
        <end position="356"/>
    </location>
</feature>